<dbReference type="PANTHER" id="PTHR45626:SF22">
    <property type="entry name" value="DNA REPAIR PROTEIN RAD5"/>
    <property type="match status" value="1"/>
</dbReference>
<dbReference type="Pfam" id="PF00176">
    <property type="entry name" value="SNF2-rel_dom"/>
    <property type="match status" value="1"/>
</dbReference>
<dbReference type="Proteomes" id="UP000765509">
    <property type="component" value="Unassembled WGS sequence"/>
</dbReference>
<dbReference type="AlphaFoldDB" id="A0A9Q3BX63"/>
<dbReference type="Gene3D" id="3.40.50.10810">
    <property type="entry name" value="Tandem AAA-ATPase domain"/>
    <property type="match status" value="1"/>
</dbReference>
<proteinExistence type="predicted"/>
<dbReference type="InterPro" id="IPR038718">
    <property type="entry name" value="SNF2-like_sf"/>
</dbReference>
<evidence type="ECO:0000256" key="1">
    <source>
        <dbReference type="ARBA" id="ARBA00022741"/>
    </source>
</evidence>
<evidence type="ECO:0000313" key="5">
    <source>
        <dbReference type="EMBL" id="MBW0472416.1"/>
    </source>
</evidence>
<organism evidence="5 6">
    <name type="scientific">Austropuccinia psidii MF-1</name>
    <dbReference type="NCBI Taxonomy" id="1389203"/>
    <lineage>
        <taxon>Eukaryota</taxon>
        <taxon>Fungi</taxon>
        <taxon>Dikarya</taxon>
        <taxon>Basidiomycota</taxon>
        <taxon>Pucciniomycotina</taxon>
        <taxon>Pucciniomycetes</taxon>
        <taxon>Pucciniales</taxon>
        <taxon>Sphaerophragmiaceae</taxon>
        <taxon>Austropuccinia</taxon>
    </lineage>
</organism>
<keyword evidence="2" id="KW-0378">Hydrolase</keyword>
<keyword evidence="3" id="KW-0067">ATP-binding</keyword>
<dbReference type="GO" id="GO:0005634">
    <property type="term" value="C:nucleus"/>
    <property type="evidence" value="ECO:0007669"/>
    <property type="project" value="TreeGrafter"/>
</dbReference>
<evidence type="ECO:0000313" key="6">
    <source>
        <dbReference type="Proteomes" id="UP000765509"/>
    </source>
</evidence>
<keyword evidence="1" id="KW-0547">Nucleotide-binding</keyword>
<dbReference type="EMBL" id="AVOT02003083">
    <property type="protein sequence ID" value="MBW0472416.1"/>
    <property type="molecule type" value="Genomic_DNA"/>
</dbReference>
<dbReference type="GO" id="GO:0006281">
    <property type="term" value="P:DNA repair"/>
    <property type="evidence" value="ECO:0007669"/>
    <property type="project" value="TreeGrafter"/>
</dbReference>
<dbReference type="GO" id="GO:0008094">
    <property type="term" value="F:ATP-dependent activity, acting on DNA"/>
    <property type="evidence" value="ECO:0007669"/>
    <property type="project" value="TreeGrafter"/>
</dbReference>
<dbReference type="SUPFAM" id="SSF52540">
    <property type="entry name" value="P-loop containing nucleoside triphosphate hydrolases"/>
    <property type="match status" value="1"/>
</dbReference>
<protein>
    <recommendedName>
        <fullName evidence="4">SNF2 N-terminal domain-containing protein</fullName>
    </recommendedName>
</protein>
<evidence type="ECO:0000256" key="2">
    <source>
        <dbReference type="ARBA" id="ARBA00022801"/>
    </source>
</evidence>
<feature type="domain" description="SNF2 N-terminal" evidence="4">
    <location>
        <begin position="1"/>
        <end position="113"/>
    </location>
</feature>
<dbReference type="GO" id="GO:0005524">
    <property type="term" value="F:ATP binding"/>
    <property type="evidence" value="ECO:0007669"/>
    <property type="project" value="UniProtKB-KW"/>
</dbReference>
<comment type="caution">
    <text evidence="5">The sequence shown here is derived from an EMBL/GenBank/DDBJ whole genome shotgun (WGS) entry which is preliminary data.</text>
</comment>
<evidence type="ECO:0000259" key="4">
    <source>
        <dbReference type="Pfam" id="PF00176"/>
    </source>
</evidence>
<accession>A0A9Q3BX63</accession>
<sequence length="114" mass="12613">MGLGQTIQAIALIGTLEDWLITSPQSFTTTIIIFPPCLITNWKSEISKHAQAGALQADIYHVLTHHSLSEANILQFDILISSHNTITKELKETNPSKSCIFTINWPGIILDEAE</sequence>
<dbReference type="PANTHER" id="PTHR45626">
    <property type="entry name" value="TRANSCRIPTION TERMINATION FACTOR 2-RELATED"/>
    <property type="match status" value="1"/>
</dbReference>
<dbReference type="InterPro" id="IPR027417">
    <property type="entry name" value="P-loop_NTPase"/>
</dbReference>
<evidence type="ECO:0000256" key="3">
    <source>
        <dbReference type="ARBA" id="ARBA00022840"/>
    </source>
</evidence>
<dbReference type="InterPro" id="IPR000330">
    <property type="entry name" value="SNF2_N"/>
</dbReference>
<dbReference type="GO" id="GO:0016787">
    <property type="term" value="F:hydrolase activity"/>
    <property type="evidence" value="ECO:0007669"/>
    <property type="project" value="UniProtKB-KW"/>
</dbReference>
<dbReference type="InterPro" id="IPR050628">
    <property type="entry name" value="SNF2_RAD54_helicase_TF"/>
</dbReference>
<keyword evidence="6" id="KW-1185">Reference proteome</keyword>
<name>A0A9Q3BX63_9BASI</name>
<gene>
    <name evidence="5" type="ORF">O181_012131</name>
</gene>
<reference evidence="5" key="1">
    <citation type="submission" date="2021-03" db="EMBL/GenBank/DDBJ databases">
        <title>Draft genome sequence of rust myrtle Austropuccinia psidii MF-1, a brazilian biotype.</title>
        <authorList>
            <person name="Quecine M.C."/>
            <person name="Pachon D.M.R."/>
            <person name="Bonatelli M.L."/>
            <person name="Correr F.H."/>
            <person name="Franceschini L.M."/>
            <person name="Leite T.F."/>
            <person name="Margarido G.R.A."/>
            <person name="Almeida C.A."/>
            <person name="Ferrarezi J.A."/>
            <person name="Labate C.A."/>
        </authorList>
    </citation>
    <scope>NUCLEOTIDE SEQUENCE</scope>
    <source>
        <strain evidence="5">MF-1</strain>
    </source>
</reference>
<dbReference type="OrthoDB" id="2801544at2759"/>